<comment type="caution">
    <text evidence="1">The sequence shown here is derived from an EMBL/GenBank/DDBJ whole genome shotgun (WGS) entry which is preliminary data.</text>
</comment>
<organism evidence="1 2">
    <name type="scientific">Durusdinium trenchii</name>
    <dbReference type="NCBI Taxonomy" id="1381693"/>
    <lineage>
        <taxon>Eukaryota</taxon>
        <taxon>Sar</taxon>
        <taxon>Alveolata</taxon>
        <taxon>Dinophyceae</taxon>
        <taxon>Suessiales</taxon>
        <taxon>Symbiodiniaceae</taxon>
        <taxon>Durusdinium</taxon>
    </lineage>
</organism>
<accession>A0ABP0LH22</accession>
<dbReference type="EMBL" id="CAXAMM010016113">
    <property type="protein sequence ID" value="CAK9038042.1"/>
    <property type="molecule type" value="Genomic_DNA"/>
</dbReference>
<dbReference type="Proteomes" id="UP001642464">
    <property type="component" value="Unassembled WGS sequence"/>
</dbReference>
<protein>
    <submittedName>
        <fullName evidence="1">Uncharacterized protein</fullName>
    </submittedName>
</protein>
<gene>
    <name evidence="1" type="ORF">SCF082_LOCUS22428</name>
</gene>
<evidence type="ECO:0000313" key="2">
    <source>
        <dbReference type="Proteomes" id="UP001642464"/>
    </source>
</evidence>
<keyword evidence="2" id="KW-1185">Reference proteome</keyword>
<proteinExistence type="predicted"/>
<evidence type="ECO:0000313" key="1">
    <source>
        <dbReference type="EMBL" id="CAK9038042.1"/>
    </source>
</evidence>
<reference evidence="1 2" key="1">
    <citation type="submission" date="2024-02" db="EMBL/GenBank/DDBJ databases">
        <authorList>
            <person name="Chen Y."/>
            <person name="Shah S."/>
            <person name="Dougan E. K."/>
            <person name="Thang M."/>
            <person name="Chan C."/>
        </authorList>
    </citation>
    <scope>NUCLEOTIDE SEQUENCE [LARGE SCALE GENOMIC DNA]</scope>
</reference>
<name>A0ABP0LH22_9DINO</name>
<sequence>MSYFFSVGDFGVAACERGYKAGDLENSGGIGHRNCVASNQHFGDKNDPHHSS</sequence>